<protein>
    <submittedName>
        <fullName evidence="2">Uncharacterized protein</fullName>
    </submittedName>
</protein>
<comment type="caution">
    <text evidence="2">The sequence shown here is derived from an EMBL/GenBank/DDBJ whole genome shotgun (WGS) entry which is preliminary data.</text>
</comment>
<evidence type="ECO:0000313" key="3">
    <source>
        <dbReference type="Proteomes" id="UP001603857"/>
    </source>
</evidence>
<accession>A0ABD1LGC0</accession>
<name>A0ABD1LGC0_9FABA</name>
<proteinExistence type="predicted"/>
<reference evidence="2 3" key="1">
    <citation type="submission" date="2024-08" db="EMBL/GenBank/DDBJ databases">
        <title>Insights into the chromosomal genome structure of Flemingia macrophylla.</title>
        <authorList>
            <person name="Ding Y."/>
            <person name="Zhao Y."/>
            <person name="Bi W."/>
            <person name="Wu M."/>
            <person name="Zhao G."/>
            <person name="Gong Y."/>
            <person name="Li W."/>
            <person name="Zhang P."/>
        </authorList>
    </citation>
    <scope>NUCLEOTIDE SEQUENCE [LARGE SCALE GENOMIC DNA]</scope>
    <source>
        <strain evidence="2">DYQJB</strain>
        <tissue evidence="2">Leaf</tissue>
    </source>
</reference>
<evidence type="ECO:0000313" key="2">
    <source>
        <dbReference type="EMBL" id="KAL2322478.1"/>
    </source>
</evidence>
<gene>
    <name evidence="2" type="ORF">Fmac_026857</name>
</gene>
<organism evidence="2 3">
    <name type="scientific">Flemingia macrophylla</name>
    <dbReference type="NCBI Taxonomy" id="520843"/>
    <lineage>
        <taxon>Eukaryota</taxon>
        <taxon>Viridiplantae</taxon>
        <taxon>Streptophyta</taxon>
        <taxon>Embryophyta</taxon>
        <taxon>Tracheophyta</taxon>
        <taxon>Spermatophyta</taxon>
        <taxon>Magnoliopsida</taxon>
        <taxon>eudicotyledons</taxon>
        <taxon>Gunneridae</taxon>
        <taxon>Pentapetalae</taxon>
        <taxon>rosids</taxon>
        <taxon>fabids</taxon>
        <taxon>Fabales</taxon>
        <taxon>Fabaceae</taxon>
        <taxon>Papilionoideae</taxon>
        <taxon>50 kb inversion clade</taxon>
        <taxon>NPAAA clade</taxon>
        <taxon>indigoferoid/millettioid clade</taxon>
        <taxon>Phaseoleae</taxon>
        <taxon>Flemingia</taxon>
    </lineage>
</organism>
<feature type="region of interest" description="Disordered" evidence="1">
    <location>
        <begin position="34"/>
        <end position="69"/>
    </location>
</feature>
<dbReference type="Proteomes" id="UP001603857">
    <property type="component" value="Unassembled WGS sequence"/>
</dbReference>
<evidence type="ECO:0000256" key="1">
    <source>
        <dbReference type="SAM" id="MobiDB-lite"/>
    </source>
</evidence>
<sequence>MVDYDARLTGWFSTFRSLSSPISLSKHAVVVTDSSEFIDGDPQPLWHDDKEPEDRSENEDSHGDDQDLR</sequence>
<dbReference type="EMBL" id="JBGMDY010000009">
    <property type="protein sequence ID" value="KAL2322478.1"/>
    <property type="molecule type" value="Genomic_DNA"/>
</dbReference>
<feature type="compositionally biased region" description="Basic and acidic residues" evidence="1">
    <location>
        <begin position="46"/>
        <end position="69"/>
    </location>
</feature>
<keyword evidence="3" id="KW-1185">Reference proteome</keyword>
<dbReference type="AlphaFoldDB" id="A0ABD1LGC0"/>